<dbReference type="EMBL" id="DUZY01000008">
    <property type="protein sequence ID" value="DAD47038.1"/>
    <property type="molecule type" value="Genomic_DNA"/>
</dbReference>
<dbReference type="Proteomes" id="UP000607653">
    <property type="component" value="Unassembled WGS sequence"/>
</dbReference>
<dbReference type="AlphaFoldDB" id="A0A822ZYM1"/>
<evidence type="ECO:0008006" key="3">
    <source>
        <dbReference type="Google" id="ProtNLM"/>
    </source>
</evidence>
<comment type="caution">
    <text evidence="1">The sequence shown here is derived from an EMBL/GenBank/DDBJ whole genome shotgun (WGS) entry which is preliminary data.</text>
</comment>
<name>A0A822ZYM1_NELNU</name>
<organism evidence="1 2">
    <name type="scientific">Nelumbo nucifera</name>
    <name type="common">Sacred lotus</name>
    <dbReference type="NCBI Taxonomy" id="4432"/>
    <lineage>
        <taxon>Eukaryota</taxon>
        <taxon>Viridiplantae</taxon>
        <taxon>Streptophyta</taxon>
        <taxon>Embryophyta</taxon>
        <taxon>Tracheophyta</taxon>
        <taxon>Spermatophyta</taxon>
        <taxon>Magnoliopsida</taxon>
        <taxon>Proteales</taxon>
        <taxon>Nelumbonaceae</taxon>
        <taxon>Nelumbo</taxon>
    </lineage>
</organism>
<gene>
    <name evidence="1" type="ORF">HUJ06_016975</name>
</gene>
<sequence>MKWKMGFNSLTATIIDEANIWVRLPCLPMECWTLKELRSVLRQVGSVLKMDENTEKRYRTLFS</sequence>
<reference evidence="1 2" key="1">
    <citation type="journal article" date="2020" name="Mol. Biol. Evol.">
        <title>Distinct Expression and Methylation Patterns for Genes with Different Fates following a Single Whole-Genome Duplication in Flowering Plants.</title>
        <authorList>
            <person name="Shi T."/>
            <person name="Rahmani R.S."/>
            <person name="Gugger P.F."/>
            <person name="Wang M."/>
            <person name="Li H."/>
            <person name="Zhang Y."/>
            <person name="Li Z."/>
            <person name="Wang Q."/>
            <person name="Van de Peer Y."/>
            <person name="Marchal K."/>
            <person name="Chen J."/>
        </authorList>
    </citation>
    <scope>NUCLEOTIDE SEQUENCE [LARGE SCALE GENOMIC DNA]</scope>
    <source>
        <tissue evidence="1">Leaf</tissue>
    </source>
</reference>
<protein>
    <recommendedName>
        <fullName evidence="3">DUF4283 domain-containing protein</fullName>
    </recommendedName>
</protein>
<proteinExistence type="predicted"/>
<keyword evidence="2" id="KW-1185">Reference proteome</keyword>
<accession>A0A822ZYM1</accession>
<evidence type="ECO:0000313" key="1">
    <source>
        <dbReference type="EMBL" id="DAD47038.1"/>
    </source>
</evidence>
<evidence type="ECO:0000313" key="2">
    <source>
        <dbReference type="Proteomes" id="UP000607653"/>
    </source>
</evidence>